<dbReference type="InterPro" id="IPR002018">
    <property type="entry name" value="CarbesteraseB"/>
</dbReference>
<feature type="domain" description="Carboxylesterase type B" evidence="2">
    <location>
        <begin position="27"/>
        <end position="70"/>
    </location>
</feature>
<keyword evidence="1" id="KW-0325">Glycoprotein</keyword>
<proteinExistence type="predicted"/>
<dbReference type="Proteomes" id="UP001162164">
    <property type="component" value="Unassembled WGS sequence"/>
</dbReference>
<evidence type="ECO:0000256" key="1">
    <source>
        <dbReference type="ARBA" id="ARBA00023180"/>
    </source>
</evidence>
<name>A0ABQ9IS69_9CUCU</name>
<evidence type="ECO:0000313" key="3">
    <source>
        <dbReference type="EMBL" id="KAJ8963784.1"/>
    </source>
</evidence>
<dbReference type="SUPFAM" id="SSF53474">
    <property type="entry name" value="alpha/beta-Hydrolases"/>
    <property type="match status" value="1"/>
</dbReference>
<sequence>MDRDLYQDFFLYIIVVSLIVPVFRGEEPIVKTYLGKIGGAWKTSYGGKRYAAFEGIPYAKPPVDMFRFEARLFNV</sequence>
<keyword evidence="4" id="KW-1185">Reference proteome</keyword>
<dbReference type="Gene3D" id="3.40.50.1820">
    <property type="entry name" value="alpha/beta hydrolase"/>
    <property type="match status" value="1"/>
</dbReference>
<dbReference type="EMBL" id="JAPWTJ010002972">
    <property type="protein sequence ID" value="KAJ8963784.1"/>
    <property type="molecule type" value="Genomic_DNA"/>
</dbReference>
<organism evidence="3 4">
    <name type="scientific">Molorchus minor</name>
    <dbReference type="NCBI Taxonomy" id="1323400"/>
    <lineage>
        <taxon>Eukaryota</taxon>
        <taxon>Metazoa</taxon>
        <taxon>Ecdysozoa</taxon>
        <taxon>Arthropoda</taxon>
        <taxon>Hexapoda</taxon>
        <taxon>Insecta</taxon>
        <taxon>Pterygota</taxon>
        <taxon>Neoptera</taxon>
        <taxon>Endopterygota</taxon>
        <taxon>Coleoptera</taxon>
        <taxon>Polyphaga</taxon>
        <taxon>Cucujiformia</taxon>
        <taxon>Chrysomeloidea</taxon>
        <taxon>Cerambycidae</taxon>
        <taxon>Lamiinae</taxon>
        <taxon>Monochamini</taxon>
        <taxon>Molorchus</taxon>
    </lineage>
</organism>
<dbReference type="Pfam" id="PF00135">
    <property type="entry name" value="COesterase"/>
    <property type="match status" value="1"/>
</dbReference>
<evidence type="ECO:0000259" key="2">
    <source>
        <dbReference type="Pfam" id="PF00135"/>
    </source>
</evidence>
<reference evidence="3" key="1">
    <citation type="journal article" date="2023" name="Insect Mol. Biol.">
        <title>Genome sequencing provides insights into the evolution of gene families encoding plant cell wall-degrading enzymes in longhorned beetles.</title>
        <authorList>
            <person name="Shin N.R."/>
            <person name="Okamura Y."/>
            <person name="Kirsch R."/>
            <person name="Pauchet Y."/>
        </authorList>
    </citation>
    <scope>NUCLEOTIDE SEQUENCE</scope>
    <source>
        <strain evidence="3">MMC_N1</strain>
    </source>
</reference>
<comment type="caution">
    <text evidence="3">The sequence shown here is derived from an EMBL/GenBank/DDBJ whole genome shotgun (WGS) entry which is preliminary data.</text>
</comment>
<gene>
    <name evidence="3" type="ORF">NQ317_007216</name>
</gene>
<accession>A0ABQ9IS69</accession>
<evidence type="ECO:0000313" key="4">
    <source>
        <dbReference type="Proteomes" id="UP001162164"/>
    </source>
</evidence>
<protein>
    <recommendedName>
        <fullName evidence="2">Carboxylesterase type B domain-containing protein</fullName>
    </recommendedName>
</protein>
<dbReference type="InterPro" id="IPR029058">
    <property type="entry name" value="AB_hydrolase_fold"/>
</dbReference>